<name>A0A6J5N6B9_9CAUD</name>
<evidence type="ECO:0000313" key="1">
    <source>
        <dbReference type="EMBL" id="CAB4153581.1"/>
    </source>
</evidence>
<proteinExistence type="predicted"/>
<dbReference type="EMBL" id="LR796604">
    <property type="protein sequence ID" value="CAB4153581.1"/>
    <property type="molecule type" value="Genomic_DNA"/>
</dbReference>
<protein>
    <submittedName>
        <fullName evidence="1">Uncharacterized protein</fullName>
    </submittedName>
</protein>
<accession>A0A6J5N6B9</accession>
<reference evidence="1" key="1">
    <citation type="submission" date="2020-04" db="EMBL/GenBank/DDBJ databases">
        <authorList>
            <person name="Chiriac C."/>
            <person name="Salcher M."/>
            <person name="Ghai R."/>
            <person name="Kavagutti S V."/>
        </authorList>
    </citation>
    <scope>NUCLEOTIDE SEQUENCE</scope>
</reference>
<organism evidence="1">
    <name type="scientific">uncultured Caudovirales phage</name>
    <dbReference type="NCBI Taxonomy" id="2100421"/>
    <lineage>
        <taxon>Viruses</taxon>
        <taxon>Duplodnaviria</taxon>
        <taxon>Heunggongvirae</taxon>
        <taxon>Uroviricota</taxon>
        <taxon>Caudoviricetes</taxon>
        <taxon>Peduoviridae</taxon>
        <taxon>Maltschvirus</taxon>
        <taxon>Maltschvirus maltsch</taxon>
    </lineage>
</organism>
<sequence length="151" mass="16982">MTENTDNQQPIPEELYEVIPFIEPEIDPSKTGNKPKKLIAVEVYGYEVGRGKNKRVITPNDVYKLAAIGSTDREIARWFDMSEDTLRYNFADIMAKGREDLSQSLRHAQLKLALSGNATMLIWLGKNLLGQSDNPTDTEANAALPWDSKDL</sequence>
<gene>
    <name evidence="1" type="ORF">UFOVP641_9</name>
</gene>